<evidence type="ECO:0000313" key="9">
    <source>
        <dbReference type="EMBL" id="NKC68926.1"/>
    </source>
</evidence>
<dbReference type="GO" id="GO:0005737">
    <property type="term" value="C:cytoplasm"/>
    <property type="evidence" value="ECO:0007669"/>
    <property type="project" value="TreeGrafter"/>
</dbReference>
<organism evidence="9 10">
    <name type="scientific">Vagococcus fluvialis</name>
    <dbReference type="NCBI Taxonomy" id="2738"/>
    <lineage>
        <taxon>Bacteria</taxon>
        <taxon>Bacillati</taxon>
        <taxon>Bacillota</taxon>
        <taxon>Bacilli</taxon>
        <taxon>Lactobacillales</taxon>
        <taxon>Enterococcaceae</taxon>
        <taxon>Vagococcus</taxon>
    </lineage>
</organism>
<dbReference type="Pfam" id="PF10437">
    <property type="entry name" value="Lip_prot_lig_C"/>
    <property type="match status" value="1"/>
</dbReference>
<dbReference type="PANTHER" id="PTHR12561">
    <property type="entry name" value="LIPOATE-PROTEIN LIGASE"/>
    <property type="match status" value="1"/>
</dbReference>
<dbReference type="SUPFAM" id="SSF82649">
    <property type="entry name" value="SufE/NifU"/>
    <property type="match status" value="1"/>
</dbReference>
<dbReference type="GO" id="GO:0009249">
    <property type="term" value="P:protein lipoylation"/>
    <property type="evidence" value="ECO:0007669"/>
    <property type="project" value="InterPro"/>
</dbReference>
<evidence type="ECO:0000256" key="1">
    <source>
        <dbReference type="ARBA" id="ARBA00005085"/>
    </source>
</evidence>
<comment type="caution">
    <text evidence="9">The sequence shown here is derived from an EMBL/GenBank/DDBJ whole genome shotgun (WGS) entry which is preliminary data.</text>
</comment>
<keyword evidence="6" id="KW-0067">ATP-binding</keyword>
<evidence type="ECO:0000313" key="10">
    <source>
        <dbReference type="Proteomes" id="UP000521358"/>
    </source>
</evidence>
<accession>A0A7X6DAQ8</accession>
<dbReference type="PANTHER" id="PTHR12561:SF3">
    <property type="entry name" value="LIPOYLTRANSFERASE 1, MITOCHONDRIAL"/>
    <property type="match status" value="1"/>
</dbReference>
<keyword evidence="4 9" id="KW-0436">Ligase</keyword>
<dbReference type="CDD" id="cd16443">
    <property type="entry name" value="LplA"/>
    <property type="match status" value="1"/>
</dbReference>
<comment type="pathway">
    <text evidence="2">Protein modification; protein lipoylation via exogenous pathway; protein N(6)-(lipoyl)lysine from lipoate: step 1/2.</text>
</comment>
<comment type="pathway">
    <text evidence="1">Protein modification; protein lipoylation via exogenous pathway; protein N(6)-(lipoyl)lysine from lipoate: step 2/2.</text>
</comment>
<dbReference type="GO" id="GO:0017118">
    <property type="term" value="F:lipoyltransferase activity"/>
    <property type="evidence" value="ECO:0007669"/>
    <property type="project" value="TreeGrafter"/>
</dbReference>
<evidence type="ECO:0000256" key="5">
    <source>
        <dbReference type="ARBA" id="ARBA00022741"/>
    </source>
</evidence>
<evidence type="ECO:0000256" key="7">
    <source>
        <dbReference type="ARBA" id="ARBA00048037"/>
    </source>
</evidence>
<dbReference type="PROSITE" id="PS51733">
    <property type="entry name" value="BPL_LPL_CATALYTIC"/>
    <property type="match status" value="1"/>
</dbReference>
<proteinExistence type="predicted"/>
<reference evidence="9 10" key="1">
    <citation type="submission" date="2020-03" db="EMBL/GenBank/DDBJ databases">
        <title>Bacterial samples isolated from urine from healthy bovine heifers (Gyr breed).</title>
        <authorList>
            <person name="Giannattasio-Ferraz S."/>
            <person name="Maskeri L."/>
            <person name="Penido A."/>
            <person name="Barbosa-Stancioli E.F."/>
            <person name="Putonti C."/>
        </authorList>
    </citation>
    <scope>NUCLEOTIDE SEQUENCE [LARGE SCALE GENOMIC DNA]</scope>
    <source>
        <strain evidence="9 10">UFMG-H7</strain>
    </source>
</reference>
<dbReference type="Pfam" id="PF21948">
    <property type="entry name" value="LplA-B_cat"/>
    <property type="match status" value="1"/>
</dbReference>
<gene>
    <name evidence="9" type="ORF">HED35_12585</name>
</gene>
<dbReference type="Gene3D" id="3.30.390.50">
    <property type="entry name" value="CO dehydrogenase flavoprotein, C-terminal domain"/>
    <property type="match status" value="1"/>
</dbReference>
<protein>
    <recommendedName>
        <fullName evidence="3">lipoate--protein ligase</fullName>
        <ecNumber evidence="3">6.3.1.20</ecNumber>
    </recommendedName>
</protein>
<dbReference type="GO" id="GO:0016979">
    <property type="term" value="F:lipoate-protein ligase activity"/>
    <property type="evidence" value="ECO:0007669"/>
    <property type="project" value="UniProtKB-EC"/>
</dbReference>
<dbReference type="InterPro" id="IPR004143">
    <property type="entry name" value="BPL_LPL_catalytic"/>
</dbReference>
<comment type="catalytic activity">
    <reaction evidence="7">
        <text>L-lysyl-[lipoyl-carrier protein] + (R)-lipoate + ATP = N(6)-[(R)-lipoyl]-L-lysyl-[lipoyl-carrier protein] + AMP + diphosphate + H(+)</text>
        <dbReference type="Rhea" id="RHEA:49288"/>
        <dbReference type="Rhea" id="RHEA-COMP:10500"/>
        <dbReference type="Rhea" id="RHEA-COMP:10502"/>
        <dbReference type="ChEBI" id="CHEBI:15378"/>
        <dbReference type="ChEBI" id="CHEBI:29969"/>
        <dbReference type="ChEBI" id="CHEBI:30616"/>
        <dbReference type="ChEBI" id="CHEBI:33019"/>
        <dbReference type="ChEBI" id="CHEBI:83088"/>
        <dbReference type="ChEBI" id="CHEBI:83099"/>
        <dbReference type="ChEBI" id="CHEBI:456215"/>
        <dbReference type="EC" id="6.3.1.20"/>
    </reaction>
</comment>
<dbReference type="InterPro" id="IPR004562">
    <property type="entry name" value="LipoylTrfase_LipoateP_Ligase"/>
</dbReference>
<dbReference type="AlphaFoldDB" id="A0A7X6DAQ8"/>
<dbReference type="InterPro" id="IPR019491">
    <property type="entry name" value="Lipoate_protein_ligase_C"/>
</dbReference>
<dbReference type="Proteomes" id="UP000521358">
    <property type="component" value="Unassembled WGS sequence"/>
</dbReference>
<dbReference type="SUPFAM" id="SSF55681">
    <property type="entry name" value="Class II aaRS and biotin synthetases"/>
    <property type="match status" value="1"/>
</dbReference>
<sequence>MASRDIRINLATEDYLMNHYETSEPILLMYIQNPCVIVGKHQNVFEEVAIDVVKAEGVTLTRRLSGGGAVYDDLGNISFSFVIDKSQNTFGDYLTIVQPIVDALKEMGVEDVAVNGRNDILIGDKKISGNAMYTKKNKMFSHGTLLHDVDLTRLPNYLTISKEKLRSKHIQSVESRVTNIKPHLNNQYQKLTTEEFRDELLKRIYQVESIEDIQSKEIILSEFDKAKITKQVTDLYANEDWIYGHHQPYSLKERAYLKGVGLIESQMEVESGKISAVYFTGDYFNQKDMNELTEKLIGSRLTKESLKTVLSHIEISHYFNGLDLDTFTTFLVGELNDDPIS</sequence>
<keyword evidence="5" id="KW-0547">Nucleotide-binding</keyword>
<dbReference type="UniPathway" id="UPA00537">
    <property type="reaction ID" value="UER00594"/>
</dbReference>
<dbReference type="EMBL" id="JAAVMB010000017">
    <property type="protein sequence ID" value="NKC68926.1"/>
    <property type="molecule type" value="Genomic_DNA"/>
</dbReference>
<evidence type="ECO:0000256" key="4">
    <source>
        <dbReference type="ARBA" id="ARBA00022598"/>
    </source>
</evidence>
<evidence type="ECO:0000256" key="6">
    <source>
        <dbReference type="ARBA" id="ARBA00022840"/>
    </source>
</evidence>
<dbReference type="NCBIfam" id="TIGR00545">
    <property type="entry name" value="lipoyltrans"/>
    <property type="match status" value="1"/>
</dbReference>
<dbReference type="Gene3D" id="3.30.930.10">
    <property type="entry name" value="Bira Bifunctional Protein, Domain 2"/>
    <property type="match status" value="1"/>
</dbReference>
<dbReference type="GO" id="GO:0005524">
    <property type="term" value="F:ATP binding"/>
    <property type="evidence" value="ECO:0007669"/>
    <property type="project" value="UniProtKB-KW"/>
</dbReference>
<dbReference type="InterPro" id="IPR045864">
    <property type="entry name" value="aa-tRNA-synth_II/BPL/LPL"/>
</dbReference>
<name>A0A7X6DAQ8_9ENTE</name>
<evidence type="ECO:0000259" key="8">
    <source>
        <dbReference type="PROSITE" id="PS51733"/>
    </source>
</evidence>
<evidence type="ECO:0000256" key="2">
    <source>
        <dbReference type="ARBA" id="ARBA00005124"/>
    </source>
</evidence>
<dbReference type="EC" id="6.3.1.20" evidence="3"/>
<evidence type="ECO:0000256" key="3">
    <source>
        <dbReference type="ARBA" id="ARBA00012367"/>
    </source>
</evidence>
<feature type="domain" description="BPL/LPL catalytic" evidence="8">
    <location>
        <begin position="21"/>
        <end position="212"/>
    </location>
</feature>